<evidence type="ECO:0008006" key="3">
    <source>
        <dbReference type="Google" id="ProtNLM"/>
    </source>
</evidence>
<reference evidence="2" key="1">
    <citation type="journal article" date="2019" name="Philos. Trans. R. Soc. Lond., B, Biol. Sci.">
        <title>Targeted metagenomic recovery of four divergent viruses reveals shared and distinctive characteristics of giant viruses of marine eukaryotes.</title>
        <authorList>
            <person name="Needham D.M."/>
            <person name="Poirier C."/>
            <person name="Hehenberger E."/>
            <person name="Jimenez V."/>
            <person name="Swalwell J.E."/>
            <person name="Santoro A.E."/>
            <person name="Worden A.Z."/>
        </authorList>
    </citation>
    <scope>NUCLEOTIDE SEQUENCE</scope>
    <source>
        <strain evidence="2">OPacV-421</strain>
    </source>
</reference>
<name>A0A5J6VLS3_9VIRU</name>
<feature type="compositionally biased region" description="Basic and acidic residues" evidence="1">
    <location>
        <begin position="354"/>
        <end position="379"/>
    </location>
</feature>
<evidence type="ECO:0000313" key="2">
    <source>
        <dbReference type="EMBL" id="QFG75102.1"/>
    </source>
</evidence>
<dbReference type="PROSITE" id="PS50096">
    <property type="entry name" value="IQ"/>
    <property type="match status" value="1"/>
</dbReference>
<sequence>MGKTFKRSRSSKTRKYKTRGKRLYGGRSRKRRVNKRFSKRVKKNYLSKKRKQRKLKHRKSRKTKKMYGGANEPENLGELDLVQYHDRDHPDKKYYYNIQNGMTYYKDENEDKTYTGTGLHRKEVQFTLPKTRDLGWQQYHRGLGECDFQTYDNKNIYRCRPERMIAGSKKKQRYQFYYYKNNNTKTSAWTMREAQSHEWTSPDKRGQLNFTKPYVAYTTSEGGRDYWSSADTGSWHVDDLIGQKRSSPCESYPVFFHLADGPHVFTMTLGQSDSWNGQEVNIKSLDGKQVANPFNWTKDTPGMAGEDGILYRRENFDTPIDRQLIEEERKQIEAATRIQTQHRGYLARTTVNKAKQEAEEQAAKEDEEQAAKKDEEQAAKEEVSGILKMKVKGSLFGDSWPEVECHFTKEDGGTFTYRTLDGSERGERTNCILVDMVNREGKKQHRFDVTGDGGSEAVQLAAASDEEKRMWTTAIDKVEVEREALKKMNLPSLNSLEGWDDEMYGAEVGHIYIYTGEVPVEINGGDSISKGELFEILDLFSNEGFISIKPKKLKLINGELLEKKMDLPDLNSLQVENDDLLRGIHKEGNKYKYTGPDYIAIEGKGDSISNGDPFEIISFQFGTNKGTVIPKKLKVVNDDEDVEYC</sequence>
<protein>
    <recommendedName>
        <fullName evidence="3">PH domain-containing protein</fullName>
    </recommendedName>
</protein>
<dbReference type="CDD" id="cd23767">
    <property type="entry name" value="IQCD"/>
    <property type="match status" value="1"/>
</dbReference>
<dbReference type="SUPFAM" id="SSF50729">
    <property type="entry name" value="PH domain-like"/>
    <property type="match status" value="1"/>
</dbReference>
<accession>A0A5J6VLS3</accession>
<evidence type="ECO:0000256" key="1">
    <source>
        <dbReference type="SAM" id="MobiDB-lite"/>
    </source>
</evidence>
<feature type="region of interest" description="Disordered" evidence="1">
    <location>
        <begin position="1"/>
        <end position="72"/>
    </location>
</feature>
<proteinExistence type="predicted"/>
<dbReference type="EMBL" id="MN448299">
    <property type="protein sequence ID" value="QFG75102.1"/>
    <property type="molecule type" value="Genomic_DNA"/>
</dbReference>
<feature type="region of interest" description="Disordered" evidence="1">
    <location>
        <begin position="353"/>
        <end position="379"/>
    </location>
</feature>
<feature type="compositionally biased region" description="Basic residues" evidence="1">
    <location>
        <begin position="1"/>
        <end position="65"/>
    </location>
</feature>
<organism evidence="2">
    <name type="scientific">Megaviridae environmental sample</name>
    <dbReference type="NCBI Taxonomy" id="1737588"/>
    <lineage>
        <taxon>Viruses</taxon>
        <taxon>Varidnaviria</taxon>
        <taxon>Bamfordvirae</taxon>
        <taxon>Nucleocytoviricota</taxon>
        <taxon>Megaviricetes</taxon>
        <taxon>Imitervirales</taxon>
        <taxon>Mimiviridae</taxon>
        <taxon>environmental samples</taxon>
    </lineage>
</organism>